<dbReference type="InterPro" id="IPR011333">
    <property type="entry name" value="SKP1/BTB/POZ_sf"/>
</dbReference>
<dbReference type="PANTHER" id="PTHR26379:SF187">
    <property type="entry name" value="OS07G0655300 PROTEIN"/>
    <property type="match status" value="1"/>
</dbReference>
<protein>
    <recommendedName>
        <fullName evidence="4">BTB domain-containing protein</fullName>
    </recommendedName>
</protein>
<evidence type="ECO:0008006" key="4">
    <source>
        <dbReference type="Google" id="ProtNLM"/>
    </source>
</evidence>
<dbReference type="Gene3D" id="3.30.710.10">
    <property type="entry name" value="Potassium Channel Kv1.1, Chain A"/>
    <property type="match status" value="1"/>
</dbReference>
<dbReference type="EMBL" id="CADCXW020000294">
    <property type="protein sequence ID" value="CAD1566382.1"/>
    <property type="molecule type" value="Genomic_DNA"/>
</dbReference>
<accession>A0A6V7KQ41</accession>
<dbReference type="SUPFAM" id="SSF49599">
    <property type="entry name" value="TRAF domain-like"/>
    <property type="match status" value="1"/>
</dbReference>
<name>A0A6V7KQ41_9HYME</name>
<dbReference type="InterPro" id="IPR002083">
    <property type="entry name" value="MATH/TRAF_dom"/>
</dbReference>
<evidence type="ECO:0000259" key="1">
    <source>
        <dbReference type="PROSITE" id="PS50097"/>
    </source>
</evidence>
<reference evidence="3" key="1">
    <citation type="submission" date="2020-07" db="EMBL/GenBank/DDBJ databases">
        <authorList>
            <person name="Ferguson B K."/>
        </authorList>
    </citation>
    <scope>NUCLEOTIDE SEQUENCE</scope>
    <source>
        <strain evidence="3">L06</strain>
    </source>
</reference>
<evidence type="ECO:0000313" key="3">
    <source>
        <dbReference type="EMBL" id="CAD1566382.1"/>
    </source>
</evidence>
<dbReference type="Gene3D" id="2.60.210.10">
    <property type="entry name" value="Apoptosis, Tumor Necrosis Factor Receptor Associated Protein 2, Chain A"/>
    <property type="match status" value="1"/>
</dbReference>
<dbReference type="GO" id="GO:0016567">
    <property type="term" value="P:protein ubiquitination"/>
    <property type="evidence" value="ECO:0007669"/>
    <property type="project" value="InterPro"/>
</dbReference>
<dbReference type="PROSITE" id="PS50097">
    <property type="entry name" value="BTB"/>
    <property type="match status" value="1"/>
</dbReference>
<feature type="domain" description="BTB" evidence="1">
    <location>
        <begin position="179"/>
        <end position="247"/>
    </location>
</feature>
<proteinExistence type="predicted"/>
<dbReference type="InterPro" id="IPR008974">
    <property type="entry name" value="TRAF-like"/>
</dbReference>
<dbReference type="InterPro" id="IPR000210">
    <property type="entry name" value="BTB/POZ_dom"/>
</dbReference>
<gene>
    <name evidence="3" type="ORF">BBRV_LOCUS86100</name>
</gene>
<sequence>MVLDRLNPMRKNISSLSVDEIIWDWNIKNFTRLPERPGEFITSPHFTVGNNREIWALKLYPRGEFEDNIDYVSLYLQLVSAEKLGITVKFQLSMLKFDEVLQSKIINTKFANFLSVGCEKFASRSHLERSCQYDDSLVIVCRIKVTSPGALINRSLAFDGQKYRLCNDFGGLLSSHEFTDVVLIAEKTRFPAHKVVLSARSPVFAAMFKHKEMRENVENEVTIQNIRPIVVKAMLEFIYRGEVAGIENLANDLLAAADR</sequence>
<dbReference type="InterPro" id="IPR045005">
    <property type="entry name" value="BPM1-6"/>
</dbReference>
<feature type="domain" description="MATH" evidence="2">
    <location>
        <begin position="20"/>
        <end position="143"/>
    </location>
</feature>
<dbReference type="SMART" id="SM00225">
    <property type="entry name" value="BTB"/>
    <property type="match status" value="1"/>
</dbReference>
<dbReference type="Pfam" id="PF00651">
    <property type="entry name" value="BTB"/>
    <property type="match status" value="1"/>
</dbReference>
<evidence type="ECO:0000259" key="2">
    <source>
        <dbReference type="PROSITE" id="PS50144"/>
    </source>
</evidence>
<dbReference type="AlphaFoldDB" id="A0A6V7KQ41"/>
<organism evidence="3">
    <name type="scientific">Bracon brevicornis</name>
    <dbReference type="NCBI Taxonomy" id="1563983"/>
    <lineage>
        <taxon>Eukaryota</taxon>
        <taxon>Metazoa</taxon>
        <taxon>Ecdysozoa</taxon>
        <taxon>Arthropoda</taxon>
        <taxon>Hexapoda</taxon>
        <taxon>Insecta</taxon>
        <taxon>Pterygota</taxon>
        <taxon>Neoptera</taxon>
        <taxon>Endopterygota</taxon>
        <taxon>Hymenoptera</taxon>
        <taxon>Apocrita</taxon>
        <taxon>Ichneumonoidea</taxon>
        <taxon>Braconidae</taxon>
        <taxon>Braconinae</taxon>
        <taxon>Bracon</taxon>
    </lineage>
</organism>
<dbReference type="Pfam" id="PF22486">
    <property type="entry name" value="MATH_2"/>
    <property type="match status" value="1"/>
</dbReference>
<dbReference type="SUPFAM" id="SSF54695">
    <property type="entry name" value="POZ domain"/>
    <property type="match status" value="1"/>
</dbReference>
<dbReference type="PROSITE" id="PS50144">
    <property type="entry name" value="MATH"/>
    <property type="match status" value="1"/>
</dbReference>
<dbReference type="PANTHER" id="PTHR26379">
    <property type="entry name" value="BTB/POZ AND MATH DOMAIN-CONTAINING PROTEIN 1"/>
    <property type="match status" value="1"/>
</dbReference>